<evidence type="ECO:0000256" key="1">
    <source>
        <dbReference type="SAM" id="Phobius"/>
    </source>
</evidence>
<feature type="domain" description="Low molecular weight protein antigen 6 PH" evidence="2">
    <location>
        <begin position="61"/>
        <end position="136"/>
    </location>
</feature>
<gene>
    <name evidence="3" type="ORF">FB566_2481</name>
</gene>
<proteinExistence type="predicted"/>
<evidence type="ECO:0000313" key="4">
    <source>
        <dbReference type="Proteomes" id="UP000317043"/>
    </source>
</evidence>
<name>A0A543AWI2_9ACTN</name>
<dbReference type="AlphaFoldDB" id="A0A543AWI2"/>
<keyword evidence="1" id="KW-0812">Transmembrane</keyword>
<organism evidence="3 4">
    <name type="scientific">Stackebrandtia endophytica</name>
    <dbReference type="NCBI Taxonomy" id="1496996"/>
    <lineage>
        <taxon>Bacteria</taxon>
        <taxon>Bacillati</taxon>
        <taxon>Actinomycetota</taxon>
        <taxon>Actinomycetes</taxon>
        <taxon>Glycomycetales</taxon>
        <taxon>Glycomycetaceae</taxon>
        <taxon>Stackebrandtia</taxon>
    </lineage>
</organism>
<reference evidence="3 4" key="1">
    <citation type="submission" date="2019-06" db="EMBL/GenBank/DDBJ databases">
        <title>Sequencing the genomes of 1000 actinobacteria strains.</title>
        <authorList>
            <person name="Klenk H.-P."/>
        </authorList>
    </citation>
    <scope>NUCLEOTIDE SEQUENCE [LARGE SCALE GENOMIC DNA]</scope>
    <source>
        <strain evidence="3 4">DSM 45928</strain>
    </source>
</reference>
<protein>
    <submittedName>
        <fullName evidence="3">PH (Pleckstrin Homology) domain-containing protein</fullName>
    </submittedName>
</protein>
<feature type="transmembrane region" description="Helical" evidence="1">
    <location>
        <begin position="39"/>
        <end position="58"/>
    </location>
</feature>
<feature type="transmembrane region" description="Helical" evidence="1">
    <location>
        <begin position="15"/>
        <end position="33"/>
    </location>
</feature>
<dbReference type="Pfam" id="PF10756">
    <property type="entry name" value="bPH_6"/>
    <property type="match status" value="1"/>
</dbReference>
<dbReference type="EMBL" id="VFOW01000001">
    <property type="protein sequence ID" value="TQL76937.1"/>
    <property type="molecule type" value="Genomic_DNA"/>
</dbReference>
<dbReference type="OrthoDB" id="3213712at2"/>
<evidence type="ECO:0000259" key="2">
    <source>
        <dbReference type="Pfam" id="PF10756"/>
    </source>
</evidence>
<sequence length="140" mass="16102">MNVSEQQWRVPRRVVILKVIVAIVFIGLAWWFATDAERLLVAGLVALIMATYAVRDLIWPVRLSVGPDGVMVSRGFVGRREIAWGEIERLRMDRRRRLGSTSELLEIDIDTTLFLFSKHELDEPLDDVLAALRSWRADSR</sequence>
<keyword evidence="1" id="KW-1133">Transmembrane helix</keyword>
<keyword evidence="1" id="KW-0472">Membrane</keyword>
<dbReference type="Proteomes" id="UP000317043">
    <property type="component" value="Unassembled WGS sequence"/>
</dbReference>
<evidence type="ECO:0000313" key="3">
    <source>
        <dbReference type="EMBL" id="TQL76937.1"/>
    </source>
</evidence>
<keyword evidence="4" id="KW-1185">Reference proteome</keyword>
<dbReference type="InterPro" id="IPR019692">
    <property type="entry name" value="CFP-6_PH"/>
</dbReference>
<dbReference type="RefSeq" id="WP_142039104.1">
    <property type="nucleotide sequence ID" value="NZ_JBHTGS010000001.1"/>
</dbReference>
<comment type="caution">
    <text evidence="3">The sequence shown here is derived from an EMBL/GenBank/DDBJ whole genome shotgun (WGS) entry which is preliminary data.</text>
</comment>
<dbReference type="InParanoid" id="A0A543AWI2"/>
<accession>A0A543AWI2</accession>